<comment type="similarity">
    <text evidence="2">Belongs to the acyl carrier protein (ACP) family.</text>
</comment>
<evidence type="ECO:0000256" key="8">
    <source>
        <dbReference type="ARBA" id="ARBA00023098"/>
    </source>
</evidence>
<organism evidence="14 15">
    <name type="scientific">Helianthus annuus</name>
    <name type="common">Common sunflower</name>
    <dbReference type="NCBI Taxonomy" id="4232"/>
    <lineage>
        <taxon>Eukaryota</taxon>
        <taxon>Viridiplantae</taxon>
        <taxon>Streptophyta</taxon>
        <taxon>Embryophyta</taxon>
        <taxon>Tracheophyta</taxon>
        <taxon>Spermatophyta</taxon>
        <taxon>Magnoliopsida</taxon>
        <taxon>eudicotyledons</taxon>
        <taxon>Gunneridae</taxon>
        <taxon>Pentapetalae</taxon>
        <taxon>asterids</taxon>
        <taxon>campanulids</taxon>
        <taxon>Asterales</taxon>
        <taxon>Asteraceae</taxon>
        <taxon>Asteroideae</taxon>
        <taxon>Heliantheae alliance</taxon>
        <taxon>Heliantheae</taxon>
        <taxon>Helianthus</taxon>
    </lineage>
</organism>
<name>A0A251VM37_HELAN</name>
<dbReference type="InterPro" id="IPR009081">
    <property type="entry name" value="PP-bd_ACP"/>
</dbReference>
<comment type="subunit">
    <text evidence="11">Complex I is composed of at least 49 different subunits.</text>
</comment>
<dbReference type="STRING" id="4232.A0A251VM37"/>
<keyword evidence="6" id="KW-0249">Electron transport</keyword>
<evidence type="ECO:0000256" key="3">
    <source>
        <dbReference type="ARBA" id="ARBA00022450"/>
    </source>
</evidence>
<dbReference type="GO" id="GO:0005739">
    <property type="term" value="C:mitochondrion"/>
    <property type="evidence" value="ECO:0000318"/>
    <property type="project" value="GO_Central"/>
</dbReference>
<dbReference type="NCBIfam" id="NF002148">
    <property type="entry name" value="PRK00982.1-2"/>
    <property type="match status" value="1"/>
</dbReference>
<sequence length="219" mass="24693">MFLIIVGITFLMSRSVLVVILGIAKHYTCLNLRRRLEVESVWEMAHSIFLGPSYIRPAIASARVLLPLPPPSAVAVRLTRTTRKVYHFRSRINMQSLRDSVLTRLRVTVCRRQFALMQDVYATSSVQRLLCTLAGSNHDQVMARVIGLVKKFDKIDAAKVTESADFSKDLSLDSLDRVELVMAFEQEFSIEIPDEEADKLKCCADVANYIQSAPKSEDS</sequence>
<keyword evidence="9 12" id="KW-0275">Fatty acid biosynthesis</keyword>
<keyword evidence="6" id="KW-0813">Transport</keyword>
<evidence type="ECO:0000256" key="5">
    <source>
        <dbReference type="ARBA" id="ARBA00022553"/>
    </source>
</evidence>
<evidence type="ECO:0000313" key="14">
    <source>
        <dbReference type="EMBL" id="OTG36072.1"/>
    </source>
</evidence>
<dbReference type="InParanoid" id="A0A251VM37"/>
<dbReference type="InterPro" id="IPR036736">
    <property type="entry name" value="ACP-like_sf"/>
</dbReference>
<dbReference type="Gene3D" id="1.10.1200.10">
    <property type="entry name" value="ACP-like"/>
    <property type="match status" value="1"/>
</dbReference>
<dbReference type="InterPro" id="IPR003231">
    <property type="entry name" value="ACP"/>
</dbReference>
<dbReference type="AlphaFoldDB" id="A0A251VM37"/>
<dbReference type="NCBIfam" id="TIGR00517">
    <property type="entry name" value="acyl_carrier"/>
    <property type="match status" value="1"/>
</dbReference>
<dbReference type="FunFam" id="1.10.1200.10:FF:000003">
    <property type="entry name" value="Acyl carrier protein"/>
    <property type="match status" value="1"/>
</dbReference>
<dbReference type="HAMAP" id="MF_01217">
    <property type="entry name" value="Acyl_carrier"/>
    <property type="match status" value="1"/>
</dbReference>
<evidence type="ECO:0000256" key="11">
    <source>
        <dbReference type="ARBA" id="ARBA00063067"/>
    </source>
</evidence>
<keyword evidence="4 12" id="KW-0444">Lipid biosynthesis</keyword>
<evidence type="ECO:0000313" key="15">
    <source>
        <dbReference type="Proteomes" id="UP000215914"/>
    </source>
</evidence>
<dbReference type="PROSITE" id="PS50075">
    <property type="entry name" value="CARRIER"/>
    <property type="match status" value="1"/>
</dbReference>
<reference evidence="15" key="1">
    <citation type="journal article" date="2017" name="Nature">
        <title>The sunflower genome provides insights into oil metabolism, flowering and Asterid evolution.</title>
        <authorList>
            <person name="Badouin H."/>
            <person name="Gouzy J."/>
            <person name="Grassa C.J."/>
            <person name="Murat F."/>
            <person name="Staton S.E."/>
            <person name="Cottret L."/>
            <person name="Lelandais-Briere C."/>
            <person name="Owens G.L."/>
            <person name="Carrere S."/>
            <person name="Mayjonade B."/>
            <person name="Legrand L."/>
            <person name="Gill N."/>
            <person name="Kane N.C."/>
            <person name="Bowers J.E."/>
            <person name="Hubner S."/>
            <person name="Bellec A."/>
            <person name="Berard A."/>
            <person name="Berges H."/>
            <person name="Blanchet N."/>
            <person name="Boniface M.C."/>
            <person name="Brunel D."/>
            <person name="Catrice O."/>
            <person name="Chaidir N."/>
            <person name="Claudel C."/>
            <person name="Donnadieu C."/>
            <person name="Faraut T."/>
            <person name="Fievet G."/>
            <person name="Helmstetter N."/>
            <person name="King M."/>
            <person name="Knapp S.J."/>
            <person name="Lai Z."/>
            <person name="Le Paslier M.C."/>
            <person name="Lippi Y."/>
            <person name="Lorenzon L."/>
            <person name="Mandel J.R."/>
            <person name="Marage G."/>
            <person name="Marchand G."/>
            <person name="Marquand E."/>
            <person name="Bret-Mestries E."/>
            <person name="Morien E."/>
            <person name="Nambeesan S."/>
            <person name="Nguyen T."/>
            <person name="Pegot-Espagnet P."/>
            <person name="Pouilly N."/>
            <person name="Raftis F."/>
            <person name="Sallet E."/>
            <person name="Schiex T."/>
            <person name="Thomas J."/>
            <person name="Vandecasteele C."/>
            <person name="Vares D."/>
            <person name="Vear F."/>
            <person name="Vautrin S."/>
            <person name="Crespi M."/>
            <person name="Mangin B."/>
            <person name="Burke J.M."/>
            <person name="Salse J."/>
            <person name="Munos S."/>
            <person name="Vincourt P."/>
            <person name="Rieseberg L.H."/>
            <person name="Langlade N.B."/>
        </authorList>
    </citation>
    <scope>NUCLEOTIDE SEQUENCE [LARGE SCALE GENOMIC DNA]</scope>
    <source>
        <strain evidence="15">cv. SF193</strain>
    </source>
</reference>
<keyword evidence="3 12" id="KW-0596">Phosphopantetheine</keyword>
<dbReference type="GO" id="GO:0000036">
    <property type="term" value="F:acyl carrier activity"/>
    <property type="evidence" value="ECO:0000318"/>
    <property type="project" value="GO_Central"/>
</dbReference>
<feature type="domain" description="Carrier" evidence="13">
    <location>
        <begin position="139"/>
        <end position="214"/>
    </location>
</feature>
<evidence type="ECO:0000256" key="10">
    <source>
        <dbReference type="ARBA" id="ARBA00057783"/>
    </source>
</evidence>
<dbReference type="GO" id="GO:0000035">
    <property type="term" value="F:acyl binding"/>
    <property type="evidence" value="ECO:0000318"/>
    <property type="project" value="GO_Central"/>
</dbReference>
<dbReference type="PANTHER" id="PTHR20863:SF60">
    <property type="entry name" value="ACYL CARRIER PROTEIN 3, MITOCHONDRIAL"/>
    <property type="match status" value="1"/>
</dbReference>
<evidence type="ECO:0000256" key="6">
    <source>
        <dbReference type="ARBA" id="ARBA00022660"/>
    </source>
</evidence>
<comment type="function">
    <text evidence="10">Carrier of the growing fatty acid chain in fatty acid biosynthesis. May be involved in the synthesis of short and medium chain fatty acids. Accessory and non-catalytic subunit of the mitochondrial membrane respiratory chain NADH dehydrogenase (Complex I), which functions in the transfer of electrons from NADH to the respiratory chain.</text>
</comment>
<evidence type="ECO:0000259" key="13">
    <source>
        <dbReference type="PROSITE" id="PS50075"/>
    </source>
</evidence>
<comment type="pathway">
    <text evidence="1">Lipid metabolism; fatty acid biosynthesis.</text>
</comment>
<dbReference type="Pfam" id="PF00550">
    <property type="entry name" value="PP-binding"/>
    <property type="match status" value="1"/>
</dbReference>
<proteinExistence type="inferred from homology"/>
<gene>
    <name evidence="14" type="ORF">HannXRQ_Chr01g0003601</name>
</gene>
<evidence type="ECO:0000256" key="2">
    <source>
        <dbReference type="ARBA" id="ARBA00010930"/>
    </source>
</evidence>
<dbReference type="SUPFAM" id="SSF47336">
    <property type="entry name" value="ACP-like"/>
    <property type="match status" value="1"/>
</dbReference>
<keyword evidence="5" id="KW-0597">Phosphoprotein</keyword>
<dbReference type="Proteomes" id="UP000215914">
    <property type="component" value="Chromosome 1"/>
</dbReference>
<keyword evidence="7" id="KW-0276">Fatty acid metabolism</keyword>
<accession>A0A251VM37</accession>
<keyword evidence="8" id="KW-0443">Lipid metabolism</keyword>
<evidence type="ECO:0000256" key="4">
    <source>
        <dbReference type="ARBA" id="ARBA00022516"/>
    </source>
</evidence>
<keyword evidence="6" id="KW-0679">Respiratory chain</keyword>
<protein>
    <recommendedName>
        <fullName evidence="12">Acyl carrier protein</fullName>
    </recommendedName>
</protein>
<dbReference type="PANTHER" id="PTHR20863">
    <property type="entry name" value="ACYL CARRIER PROTEIN"/>
    <property type="match status" value="1"/>
</dbReference>
<dbReference type="EMBL" id="CM007890">
    <property type="protein sequence ID" value="OTG36072.1"/>
    <property type="molecule type" value="Genomic_DNA"/>
</dbReference>
<evidence type="ECO:0000256" key="7">
    <source>
        <dbReference type="ARBA" id="ARBA00022832"/>
    </source>
</evidence>
<keyword evidence="15" id="KW-1185">Reference proteome</keyword>
<evidence type="ECO:0000256" key="12">
    <source>
        <dbReference type="RuleBase" id="RU000722"/>
    </source>
</evidence>
<evidence type="ECO:0000256" key="9">
    <source>
        <dbReference type="ARBA" id="ARBA00023160"/>
    </source>
</evidence>
<evidence type="ECO:0000256" key="1">
    <source>
        <dbReference type="ARBA" id="ARBA00005194"/>
    </source>
</evidence>
<dbReference type="FunCoup" id="A0A251VM37">
    <property type="interactions" value="54"/>
</dbReference>